<dbReference type="InterPro" id="IPR016040">
    <property type="entry name" value="NAD(P)-bd_dom"/>
</dbReference>
<reference evidence="2 3" key="1">
    <citation type="submission" date="2021-11" db="EMBL/GenBank/DDBJ databases">
        <title>Draft genome sequence of Paenibacillus profundus YoMME, a new Gram-positive bacteria with exoelectrogenic properties.</title>
        <authorList>
            <person name="Hubenova Y."/>
            <person name="Hubenova E."/>
            <person name="Manasiev Y."/>
            <person name="Peykov S."/>
            <person name="Mitov M."/>
        </authorList>
    </citation>
    <scope>NUCLEOTIDE SEQUENCE [LARGE SCALE GENOMIC DNA]</scope>
    <source>
        <strain evidence="2 3">YoMME</strain>
    </source>
</reference>
<evidence type="ECO:0000313" key="3">
    <source>
        <dbReference type="Proteomes" id="UP001199916"/>
    </source>
</evidence>
<dbReference type="EMBL" id="JAJNBZ010000008">
    <property type="protein sequence ID" value="MCE5170091.1"/>
    <property type="molecule type" value="Genomic_DNA"/>
</dbReference>
<dbReference type="Gene3D" id="3.40.50.720">
    <property type="entry name" value="NAD(P)-binding Rossmann-like Domain"/>
    <property type="match status" value="1"/>
</dbReference>
<dbReference type="PANTHER" id="PTHR14097">
    <property type="entry name" value="OXIDOREDUCTASE HTATIP2"/>
    <property type="match status" value="1"/>
</dbReference>
<gene>
    <name evidence="2" type="ORF">LQV63_12295</name>
</gene>
<dbReference type="Proteomes" id="UP001199916">
    <property type="component" value="Unassembled WGS sequence"/>
</dbReference>
<dbReference type="InterPro" id="IPR036291">
    <property type="entry name" value="NAD(P)-bd_dom_sf"/>
</dbReference>
<protein>
    <submittedName>
        <fullName evidence="2">NAD(P)H-binding protein</fullName>
    </submittedName>
</protein>
<evidence type="ECO:0000313" key="2">
    <source>
        <dbReference type="EMBL" id="MCE5170091.1"/>
    </source>
</evidence>
<dbReference type="PANTHER" id="PTHR14097:SF7">
    <property type="entry name" value="OXIDOREDUCTASE HTATIP2"/>
    <property type="match status" value="1"/>
</dbReference>
<dbReference type="SUPFAM" id="SSF51735">
    <property type="entry name" value="NAD(P)-binding Rossmann-fold domains"/>
    <property type="match status" value="1"/>
</dbReference>
<accession>A0ABS8YIF8</accession>
<sequence>MELSKKGGRIYEWDGFLSLFKDEKGEVATTMNAQKGRTALVVGATGLVGRELVRKLAEDAQVHKLIALVRRMPEQGEASWFEHAKLEWHVVNYDQLEASRQSFLGVDELFCCLGTTIKKAKSREAFRRVDYEYPLEAAKLAAEAGAKRMYVITAMGADPRSNVFYSRTKGEVEAALSGLPYDSIYFFRPSLLLGDRNERRTGEQWGAIAMRLLDPIFKLGPLKQYRAIPASVVAEGMVAAAKQPQPGVHVILSDCIAPLPVNAF</sequence>
<organism evidence="2 3">
    <name type="scientific">Paenibacillus profundus</name>
    <dbReference type="NCBI Taxonomy" id="1173085"/>
    <lineage>
        <taxon>Bacteria</taxon>
        <taxon>Bacillati</taxon>
        <taxon>Bacillota</taxon>
        <taxon>Bacilli</taxon>
        <taxon>Bacillales</taxon>
        <taxon>Paenibacillaceae</taxon>
        <taxon>Paenibacillus</taxon>
    </lineage>
</organism>
<dbReference type="Pfam" id="PF13460">
    <property type="entry name" value="NAD_binding_10"/>
    <property type="match status" value="1"/>
</dbReference>
<name>A0ABS8YIF8_9BACL</name>
<evidence type="ECO:0000259" key="1">
    <source>
        <dbReference type="Pfam" id="PF13460"/>
    </source>
</evidence>
<keyword evidence="3" id="KW-1185">Reference proteome</keyword>
<comment type="caution">
    <text evidence="2">The sequence shown here is derived from an EMBL/GenBank/DDBJ whole genome shotgun (WGS) entry which is preliminary data.</text>
</comment>
<proteinExistence type="predicted"/>
<feature type="domain" description="NAD(P)-binding" evidence="1">
    <location>
        <begin position="43"/>
        <end position="163"/>
    </location>
</feature>